<dbReference type="SMART" id="SM00342">
    <property type="entry name" value="HTH_ARAC"/>
    <property type="match status" value="1"/>
</dbReference>
<dbReference type="Gene3D" id="3.20.80.10">
    <property type="entry name" value="Regulatory factor, effector binding domain"/>
    <property type="match status" value="1"/>
</dbReference>
<proteinExistence type="predicted"/>
<dbReference type="InterPro" id="IPR018060">
    <property type="entry name" value="HTH_AraC"/>
</dbReference>
<dbReference type="AlphaFoldDB" id="A0A511BT46"/>
<dbReference type="PROSITE" id="PS01124">
    <property type="entry name" value="HTH_ARAC_FAMILY_2"/>
    <property type="match status" value="1"/>
</dbReference>
<dbReference type="PRINTS" id="PR00032">
    <property type="entry name" value="HTHARAC"/>
</dbReference>
<protein>
    <submittedName>
        <fullName evidence="5">Transcriptional regulator</fullName>
    </submittedName>
</protein>
<dbReference type="SUPFAM" id="SSF46689">
    <property type="entry name" value="Homeodomain-like"/>
    <property type="match status" value="2"/>
</dbReference>
<dbReference type="EMBL" id="BJVC01000004">
    <property type="protein sequence ID" value="GEL02754.1"/>
    <property type="molecule type" value="Genomic_DNA"/>
</dbReference>
<dbReference type="Proteomes" id="UP000321405">
    <property type="component" value="Unassembled WGS sequence"/>
</dbReference>
<evidence type="ECO:0000313" key="6">
    <source>
        <dbReference type="Proteomes" id="UP000321405"/>
    </source>
</evidence>
<evidence type="ECO:0000256" key="1">
    <source>
        <dbReference type="ARBA" id="ARBA00023015"/>
    </source>
</evidence>
<gene>
    <name evidence="5" type="ORF">SSA02_19170</name>
</gene>
<dbReference type="SMART" id="SM00871">
    <property type="entry name" value="AraC_E_bind"/>
    <property type="match status" value="1"/>
</dbReference>
<sequence>MIVSLEAYRTRMRRVLEHIDRNPESRLDLDALSAVAAFSKFHFHRQFTAIFGMSVHCYVLSVRLKRAAYRLAYREGRITDIALEAGYGSPDAFARAFRRHFRQSPSSFRRTPDWDALRAVSALFDKTRMDLMECRFTPADVTIREVAATPVAIMVHRGDPSGIGATVQRFIAWRRASGLPPWRTPTFNIFHTDPQVTPPEAFRLDLCVGTAGPIPARGEQIEHGFIPAGRCAVLRVHGDEEAQKAGMLYLYRDWLPASGEETRDFPPYCQRIALYPDVAGHEAVTELFLPLAEAG</sequence>
<evidence type="ECO:0000313" key="5">
    <source>
        <dbReference type="EMBL" id="GEL02754.1"/>
    </source>
</evidence>
<dbReference type="GO" id="GO:0043565">
    <property type="term" value="F:sequence-specific DNA binding"/>
    <property type="evidence" value="ECO:0007669"/>
    <property type="project" value="InterPro"/>
</dbReference>
<dbReference type="PANTHER" id="PTHR40055:SF1">
    <property type="entry name" value="TRANSCRIPTIONAL REGULATOR YGIV-RELATED"/>
    <property type="match status" value="1"/>
</dbReference>
<dbReference type="Pfam" id="PF12833">
    <property type="entry name" value="HTH_18"/>
    <property type="match status" value="1"/>
</dbReference>
<dbReference type="InterPro" id="IPR010499">
    <property type="entry name" value="AraC_E-bd"/>
</dbReference>
<accession>A0A511BT46</accession>
<dbReference type="InterPro" id="IPR029442">
    <property type="entry name" value="GyrI-like"/>
</dbReference>
<evidence type="ECO:0000256" key="2">
    <source>
        <dbReference type="ARBA" id="ARBA00023125"/>
    </source>
</evidence>
<dbReference type="OrthoDB" id="5295469at2"/>
<name>A0A511BT46_9PROT</name>
<dbReference type="SUPFAM" id="SSF55136">
    <property type="entry name" value="Probable bacterial effector-binding domain"/>
    <property type="match status" value="1"/>
</dbReference>
<dbReference type="Pfam" id="PF06445">
    <property type="entry name" value="GyrI-like"/>
    <property type="match status" value="1"/>
</dbReference>
<dbReference type="InterPro" id="IPR018062">
    <property type="entry name" value="HTH_AraC-typ_CS"/>
</dbReference>
<keyword evidence="3" id="KW-0804">Transcription</keyword>
<keyword evidence="1" id="KW-0805">Transcription regulation</keyword>
<feature type="domain" description="HTH araC/xylS-type" evidence="4">
    <location>
        <begin position="13"/>
        <end position="111"/>
    </location>
</feature>
<comment type="caution">
    <text evidence="5">The sequence shown here is derived from an EMBL/GenBank/DDBJ whole genome shotgun (WGS) entry which is preliminary data.</text>
</comment>
<reference evidence="5 6" key="1">
    <citation type="submission" date="2019-07" db="EMBL/GenBank/DDBJ databases">
        <title>Whole genome shotgun sequence of Swaminathania salitolerans NBRC 104436.</title>
        <authorList>
            <person name="Hosoyama A."/>
            <person name="Uohara A."/>
            <person name="Ohji S."/>
            <person name="Ichikawa N."/>
        </authorList>
    </citation>
    <scope>NUCLEOTIDE SEQUENCE [LARGE SCALE GENOMIC DNA]</scope>
    <source>
        <strain evidence="5 6">NBRC 104436</strain>
    </source>
</reference>
<evidence type="ECO:0000259" key="4">
    <source>
        <dbReference type="PROSITE" id="PS01124"/>
    </source>
</evidence>
<dbReference type="PROSITE" id="PS00041">
    <property type="entry name" value="HTH_ARAC_FAMILY_1"/>
    <property type="match status" value="1"/>
</dbReference>
<dbReference type="InterPro" id="IPR050908">
    <property type="entry name" value="SmbC-like"/>
</dbReference>
<dbReference type="PANTHER" id="PTHR40055">
    <property type="entry name" value="TRANSCRIPTIONAL REGULATOR YGIV-RELATED"/>
    <property type="match status" value="1"/>
</dbReference>
<dbReference type="GO" id="GO:0003700">
    <property type="term" value="F:DNA-binding transcription factor activity"/>
    <property type="evidence" value="ECO:0007669"/>
    <property type="project" value="InterPro"/>
</dbReference>
<organism evidence="5 6">
    <name type="scientific">Swaminathania salitolerans</name>
    <dbReference type="NCBI Taxonomy" id="182838"/>
    <lineage>
        <taxon>Bacteria</taxon>
        <taxon>Pseudomonadati</taxon>
        <taxon>Pseudomonadota</taxon>
        <taxon>Alphaproteobacteria</taxon>
        <taxon>Acetobacterales</taxon>
        <taxon>Acetobacteraceae</taxon>
        <taxon>Swaminathania</taxon>
    </lineage>
</organism>
<keyword evidence="6" id="KW-1185">Reference proteome</keyword>
<keyword evidence="2" id="KW-0238">DNA-binding</keyword>
<evidence type="ECO:0000256" key="3">
    <source>
        <dbReference type="ARBA" id="ARBA00023163"/>
    </source>
</evidence>
<dbReference type="Gene3D" id="1.10.10.60">
    <property type="entry name" value="Homeodomain-like"/>
    <property type="match status" value="2"/>
</dbReference>
<dbReference type="InterPro" id="IPR009057">
    <property type="entry name" value="Homeodomain-like_sf"/>
</dbReference>
<dbReference type="InterPro" id="IPR020449">
    <property type="entry name" value="Tscrpt_reg_AraC-type_HTH"/>
</dbReference>
<dbReference type="InterPro" id="IPR011256">
    <property type="entry name" value="Reg_factor_effector_dom_sf"/>
</dbReference>